<feature type="compositionally biased region" description="Basic and acidic residues" evidence="1">
    <location>
        <begin position="651"/>
        <end position="666"/>
    </location>
</feature>
<evidence type="ECO:0000313" key="2">
    <source>
        <dbReference type="EMBL" id="KAF8414365.1"/>
    </source>
</evidence>
<evidence type="ECO:0000313" key="3">
    <source>
        <dbReference type="Proteomes" id="UP001194468"/>
    </source>
</evidence>
<reference evidence="2" key="1">
    <citation type="submission" date="2019-10" db="EMBL/GenBank/DDBJ databases">
        <authorList>
            <consortium name="DOE Joint Genome Institute"/>
            <person name="Kuo A."/>
            <person name="Miyauchi S."/>
            <person name="Kiss E."/>
            <person name="Drula E."/>
            <person name="Kohler A."/>
            <person name="Sanchez-Garcia M."/>
            <person name="Andreopoulos B."/>
            <person name="Barry K.W."/>
            <person name="Bonito G."/>
            <person name="Buee M."/>
            <person name="Carver A."/>
            <person name="Chen C."/>
            <person name="Cichocki N."/>
            <person name="Clum A."/>
            <person name="Culley D."/>
            <person name="Crous P.W."/>
            <person name="Fauchery L."/>
            <person name="Girlanda M."/>
            <person name="Hayes R."/>
            <person name="Keri Z."/>
            <person name="LaButti K."/>
            <person name="Lipzen A."/>
            <person name="Lombard V."/>
            <person name="Magnuson J."/>
            <person name="Maillard F."/>
            <person name="Morin E."/>
            <person name="Murat C."/>
            <person name="Nolan M."/>
            <person name="Ohm R."/>
            <person name="Pangilinan J."/>
            <person name="Pereira M."/>
            <person name="Perotto S."/>
            <person name="Peter M."/>
            <person name="Riley R."/>
            <person name="Sitrit Y."/>
            <person name="Stielow B."/>
            <person name="Szollosi G."/>
            <person name="Zifcakova L."/>
            <person name="Stursova M."/>
            <person name="Spatafora J.W."/>
            <person name="Tedersoo L."/>
            <person name="Vaario L.-M."/>
            <person name="Yamada A."/>
            <person name="Yan M."/>
            <person name="Wang P."/>
            <person name="Xu J."/>
            <person name="Bruns T."/>
            <person name="Baldrian P."/>
            <person name="Vilgalys R."/>
            <person name="Henrissat B."/>
            <person name="Grigoriev I.V."/>
            <person name="Hibbett D."/>
            <person name="Nagy L.G."/>
            <person name="Martin F.M."/>
        </authorList>
    </citation>
    <scope>NUCLEOTIDE SEQUENCE</scope>
    <source>
        <strain evidence="2">BED1</strain>
    </source>
</reference>
<organism evidence="2 3">
    <name type="scientific">Boletus edulis BED1</name>
    <dbReference type="NCBI Taxonomy" id="1328754"/>
    <lineage>
        <taxon>Eukaryota</taxon>
        <taxon>Fungi</taxon>
        <taxon>Dikarya</taxon>
        <taxon>Basidiomycota</taxon>
        <taxon>Agaricomycotina</taxon>
        <taxon>Agaricomycetes</taxon>
        <taxon>Agaricomycetidae</taxon>
        <taxon>Boletales</taxon>
        <taxon>Boletineae</taxon>
        <taxon>Boletaceae</taxon>
        <taxon>Boletoideae</taxon>
        <taxon>Boletus</taxon>
    </lineage>
</organism>
<comment type="caution">
    <text evidence="2">The sequence shown here is derived from an EMBL/GenBank/DDBJ whole genome shotgun (WGS) entry which is preliminary data.</text>
</comment>
<feature type="region of interest" description="Disordered" evidence="1">
    <location>
        <begin position="1125"/>
        <end position="1159"/>
    </location>
</feature>
<reference evidence="2" key="2">
    <citation type="journal article" date="2020" name="Nat. Commun.">
        <title>Large-scale genome sequencing of mycorrhizal fungi provides insights into the early evolution of symbiotic traits.</title>
        <authorList>
            <person name="Miyauchi S."/>
            <person name="Kiss E."/>
            <person name="Kuo A."/>
            <person name="Drula E."/>
            <person name="Kohler A."/>
            <person name="Sanchez-Garcia M."/>
            <person name="Morin E."/>
            <person name="Andreopoulos B."/>
            <person name="Barry K.W."/>
            <person name="Bonito G."/>
            <person name="Buee M."/>
            <person name="Carver A."/>
            <person name="Chen C."/>
            <person name="Cichocki N."/>
            <person name="Clum A."/>
            <person name="Culley D."/>
            <person name="Crous P.W."/>
            <person name="Fauchery L."/>
            <person name="Girlanda M."/>
            <person name="Hayes R.D."/>
            <person name="Keri Z."/>
            <person name="LaButti K."/>
            <person name="Lipzen A."/>
            <person name="Lombard V."/>
            <person name="Magnuson J."/>
            <person name="Maillard F."/>
            <person name="Murat C."/>
            <person name="Nolan M."/>
            <person name="Ohm R.A."/>
            <person name="Pangilinan J."/>
            <person name="Pereira M.F."/>
            <person name="Perotto S."/>
            <person name="Peter M."/>
            <person name="Pfister S."/>
            <person name="Riley R."/>
            <person name="Sitrit Y."/>
            <person name="Stielow J.B."/>
            <person name="Szollosi G."/>
            <person name="Zifcakova L."/>
            <person name="Stursova M."/>
            <person name="Spatafora J.W."/>
            <person name="Tedersoo L."/>
            <person name="Vaario L.M."/>
            <person name="Yamada A."/>
            <person name="Yan M."/>
            <person name="Wang P."/>
            <person name="Xu J."/>
            <person name="Bruns T."/>
            <person name="Baldrian P."/>
            <person name="Vilgalys R."/>
            <person name="Dunand C."/>
            <person name="Henrissat B."/>
            <person name="Grigoriev I.V."/>
            <person name="Hibbett D."/>
            <person name="Nagy L.G."/>
            <person name="Martin F.M."/>
        </authorList>
    </citation>
    <scope>NUCLEOTIDE SEQUENCE</scope>
    <source>
        <strain evidence="2">BED1</strain>
    </source>
</reference>
<name>A0AAD4B8W9_BOLED</name>
<feature type="compositionally biased region" description="Low complexity" evidence="1">
    <location>
        <begin position="1037"/>
        <end position="1051"/>
    </location>
</feature>
<dbReference type="EMBL" id="WHUW01000572">
    <property type="protein sequence ID" value="KAF8414365.1"/>
    <property type="molecule type" value="Genomic_DNA"/>
</dbReference>
<protein>
    <submittedName>
        <fullName evidence="2">Uncharacterized protein</fullName>
    </submittedName>
</protein>
<proteinExistence type="predicted"/>
<sequence>MPPKYSKKVKQGDANISATAEGSGRGKKVKLDDTLHLQKCGGKATATVDDKILERQQHDSLAEAAQLGWARLDILKYSEAIKFGRWNSRSINQMKVTQLKDSFLLNGLDRFNSLHAFPLVVNKGMIKEGTYTDEKDMQIDLPELELELGSDDEIFAAGGQHRHKALQLWKEYQEGRLKVLQQRARQLCDQDAETDEATLATEEYHTVMVPEMRKLTDILEYGGQWVVVLFDIDKVDEKLGLHLSQNETRFRYMESPEEGLVQRLKERLAMNQSWENFPKAPVSKGPVYRQHELLAQQYVFEFLNACLQAGNHYLGTSEFTLNRLYSHMVSPYGGILTHLTKMLGIRLRMCFNTVDVTESRLRAMRKKLPEDAKGPIDEALALHDELANADFVEEALTEGIYSVLEDAWRDSFETKEAQQCFGMEGSTAWLTAWDRYTNILPNSLKTYVKNLHENNILETLSKEAQTALKTFATKASFMLEFHVASTSMEPYVFLPFMCKSMFSFVAKRLDAIKNAIAELSSWWSPFVYLAKAHGMGWQTKSSSVEMMRAIMSHPLIKTRQREVALNSVIGTILNEYAAMLRLEQELQELGVPLRPTTAKNLGAMFSTTSAKNKVRQKVTAVEDDGGEYIAVTDVEEERQMEEEGSQLHAGSHKERVMKREDSKPSTKAELGPLEAEVHEAAAIIYTARSVSKSTTAVLPILNSWSRSSKISSDITDNAFRGQNLLAFHTFEWAVGTGPSKARNCRALAQLSILEHSIIQSYRPYLLNVPGSAAAYLRDAIFNCCRKLLVTTTISGGLRQSTLTPQSPTPLISASFWPDEISVDTVVLERPSFDISQEFVNRRKSVQRSQQTIAVQKVVTLLENMTACWDVRFVQPARDYEGKPGLQPSIQDALEKLVEEISKNAWLQRHPKYKIKTAEQFMKDAGTEPLDVRYFHGIQEDDSQACIPPRRDNFKLLTREEEEEELQKEAEERQRVINERKKAVNKGENRREDEGKSDGRKGEDGEMKQDDIKGGEGDAGRKEVIGDAEGDQGKVGDKTASALSTAPSSKSSVLHWHPGLCGGEDEQGDAEYINGVVIPPTGPDGGNVQPKPLPPPRHTSVPLADIDRHASPLLDSSLPASYEMGAATPAVDEQDDWKKTNPNKPPFTQAESPFTRPPSIPIRSQMLTFIDPSPEDCDMNAENLFTPEAASTRPEALEVLIQIKGTKLALRETQNQSRGADFLCNSGNSQAEKLSGGVE</sequence>
<dbReference type="AlphaFoldDB" id="A0AAD4B8W9"/>
<feature type="region of interest" description="Disordered" evidence="1">
    <location>
        <begin position="964"/>
        <end position="1102"/>
    </location>
</feature>
<feature type="region of interest" description="Disordered" evidence="1">
    <location>
        <begin position="1214"/>
        <end position="1238"/>
    </location>
</feature>
<evidence type="ECO:0000256" key="1">
    <source>
        <dbReference type="SAM" id="MobiDB-lite"/>
    </source>
</evidence>
<accession>A0AAD4B8W9</accession>
<feature type="region of interest" description="Disordered" evidence="1">
    <location>
        <begin position="637"/>
        <end position="668"/>
    </location>
</feature>
<feature type="compositionally biased region" description="Basic and acidic residues" evidence="1">
    <location>
        <begin position="966"/>
        <end position="1036"/>
    </location>
</feature>
<keyword evidence="3" id="KW-1185">Reference proteome</keyword>
<dbReference type="Proteomes" id="UP001194468">
    <property type="component" value="Unassembled WGS sequence"/>
</dbReference>
<feature type="region of interest" description="Disordered" evidence="1">
    <location>
        <begin position="1"/>
        <end position="26"/>
    </location>
</feature>
<gene>
    <name evidence="2" type="ORF">L210DRAFT_3514047</name>
</gene>